<evidence type="ECO:0000313" key="6">
    <source>
        <dbReference type="Proteomes" id="UP000030528"/>
    </source>
</evidence>
<dbReference type="PRINTS" id="PR00598">
    <property type="entry name" value="HTHMARR"/>
</dbReference>
<dbReference type="OrthoDB" id="9799663at2"/>
<dbReference type="InterPro" id="IPR036390">
    <property type="entry name" value="WH_DNA-bd_sf"/>
</dbReference>
<dbReference type="RefSeq" id="WP_026801127.1">
    <property type="nucleotide sequence ID" value="NZ_AULI01000013.1"/>
</dbReference>
<evidence type="ECO:0000313" key="5">
    <source>
        <dbReference type="EMBL" id="KGX90750.1"/>
    </source>
</evidence>
<dbReference type="CDD" id="cd00090">
    <property type="entry name" value="HTH_ARSR"/>
    <property type="match status" value="1"/>
</dbReference>
<evidence type="ECO:0000256" key="1">
    <source>
        <dbReference type="ARBA" id="ARBA00023015"/>
    </source>
</evidence>
<keyword evidence="3" id="KW-0804">Transcription</keyword>
<dbReference type="PANTHER" id="PTHR42756:SF1">
    <property type="entry name" value="TRANSCRIPTIONAL REPRESSOR OF EMRAB OPERON"/>
    <property type="match status" value="1"/>
</dbReference>
<protein>
    <recommendedName>
        <fullName evidence="4">HTH marR-type domain-containing protein</fullName>
    </recommendedName>
</protein>
<dbReference type="Pfam" id="PF01047">
    <property type="entry name" value="MarR"/>
    <property type="match status" value="1"/>
</dbReference>
<evidence type="ECO:0000256" key="3">
    <source>
        <dbReference type="ARBA" id="ARBA00023163"/>
    </source>
</evidence>
<dbReference type="STRING" id="1385510.GCA_000425205_02848"/>
<dbReference type="Proteomes" id="UP000030528">
    <property type="component" value="Unassembled WGS sequence"/>
</dbReference>
<dbReference type="GO" id="GO:0003677">
    <property type="term" value="F:DNA binding"/>
    <property type="evidence" value="ECO:0007669"/>
    <property type="project" value="UniProtKB-KW"/>
</dbReference>
<dbReference type="InterPro" id="IPR036388">
    <property type="entry name" value="WH-like_DNA-bd_sf"/>
</dbReference>
<keyword evidence="1" id="KW-0805">Transcription regulation</keyword>
<dbReference type="GO" id="GO:0003700">
    <property type="term" value="F:DNA-binding transcription factor activity"/>
    <property type="evidence" value="ECO:0007669"/>
    <property type="project" value="InterPro"/>
</dbReference>
<dbReference type="SMART" id="SM00347">
    <property type="entry name" value="HTH_MARR"/>
    <property type="match status" value="1"/>
</dbReference>
<dbReference type="EMBL" id="AVPE01000013">
    <property type="protein sequence ID" value="KGX90750.1"/>
    <property type="molecule type" value="Genomic_DNA"/>
</dbReference>
<evidence type="ECO:0000256" key="2">
    <source>
        <dbReference type="ARBA" id="ARBA00023125"/>
    </source>
</evidence>
<dbReference type="Gene3D" id="1.10.10.10">
    <property type="entry name" value="Winged helix-like DNA-binding domain superfamily/Winged helix DNA-binding domain"/>
    <property type="match status" value="1"/>
</dbReference>
<feature type="domain" description="HTH marR-type" evidence="4">
    <location>
        <begin position="4"/>
        <end position="139"/>
    </location>
</feature>
<dbReference type="AlphaFoldDB" id="A0A0A5GI01"/>
<keyword evidence="6" id="KW-1185">Reference proteome</keyword>
<keyword evidence="2" id="KW-0238">DNA-binding</keyword>
<comment type="caution">
    <text evidence="5">The sequence shown here is derived from an EMBL/GenBank/DDBJ whole genome shotgun (WGS) entry which is preliminary data.</text>
</comment>
<reference evidence="5 6" key="1">
    <citation type="submission" date="2013-08" db="EMBL/GenBank/DDBJ databases">
        <authorList>
            <person name="Huang J."/>
            <person name="Wang G."/>
        </authorList>
    </citation>
    <scope>NUCLEOTIDE SEQUENCE [LARGE SCALE GENOMIC DNA]</scope>
    <source>
        <strain evidence="5 6">JSM 076056</strain>
    </source>
</reference>
<dbReference type="SUPFAM" id="SSF46785">
    <property type="entry name" value="Winged helix' DNA-binding domain"/>
    <property type="match status" value="1"/>
</dbReference>
<dbReference type="PROSITE" id="PS01117">
    <property type="entry name" value="HTH_MARR_1"/>
    <property type="match status" value="1"/>
</dbReference>
<dbReference type="InterPro" id="IPR023187">
    <property type="entry name" value="Tscrpt_reg_MarR-type_CS"/>
</dbReference>
<name>A0A0A5GI01_9BACI</name>
<gene>
    <name evidence="5" type="ORF">N781_06300</name>
</gene>
<proteinExistence type="predicted"/>
<dbReference type="PANTHER" id="PTHR42756">
    <property type="entry name" value="TRANSCRIPTIONAL REGULATOR, MARR"/>
    <property type="match status" value="1"/>
</dbReference>
<dbReference type="InterPro" id="IPR011991">
    <property type="entry name" value="ArsR-like_HTH"/>
</dbReference>
<dbReference type="eggNOG" id="COG1846">
    <property type="taxonomic scope" value="Bacteria"/>
</dbReference>
<dbReference type="InterPro" id="IPR000835">
    <property type="entry name" value="HTH_MarR-typ"/>
</dbReference>
<dbReference type="PROSITE" id="PS50995">
    <property type="entry name" value="HTH_MARR_2"/>
    <property type="match status" value="1"/>
</dbReference>
<sequence>MSDGRDGEMSLYRLFEAFWMELVDEEDRFKSYGLSSKLEAVLTSIIRHPAMTLSELANYSSVTKSAISQHVKRLEELGFLSRMPDPNDRRVQRIVLSEEGERYKEDLNRYEQYVHRLFEDNLNQEELKGMQQYFEKLLHSIHVKRRTT</sequence>
<organism evidence="5 6">
    <name type="scientific">Pontibacillus halophilus JSM 076056 = DSM 19796</name>
    <dbReference type="NCBI Taxonomy" id="1385510"/>
    <lineage>
        <taxon>Bacteria</taxon>
        <taxon>Bacillati</taxon>
        <taxon>Bacillota</taxon>
        <taxon>Bacilli</taxon>
        <taxon>Bacillales</taxon>
        <taxon>Bacillaceae</taxon>
        <taxon>Pontibacillus</taxon>
    </lineage>
</organism>
<evidence type="ECO:0000259" key="4">
    <source>
        <dbReference type="PROSITE" id="PS50995"/>
    </source>
</evidence>
<accession>A0A0A5GI01</accession>